<dbReference type="GO" id="GO:0016020">
    <property type="term" value="C:membrane"/>
    <property type="evidence" value="ECO:0007669"/>
    <property type="project" value="UniProtKB-SubCell"/>
</dbReference>
<evidence type="ECO:0000256" key="5">
    <source>
        <dbReference type="SAM" id="Phobius"/>
    </source>
</evidence>
<comment type="caution">
    <text evidence="7">The sequence shown here is derived from an EMBL/GenBank/DDBJ whole genome shotgun (WGS) entry which is preliminary data.</text>
</comment>
<proteinExistence type="predicted"/>
<protein>
    <submittedName>
        <fullName evidence="7">Rhomboid family intramembrane serine protease</fullName>
    </submittedName>
</protein>
<keyword evidence="7" id="KW-0645">Protease</keyword>
<dbReference type="InterPro" id="IPR035952">
    <property type="entry name" value="Rhomboid-like_sf"/>
</dbReference>
<dbReference type="Proteomes" id="UP000824044">
    <property type="component" value="Unassembled WGS sequence"/>
</dbReference>
<dbReference type="GO" id="GO:0004252">
    <property type="term" value="F:serine-type endopeptidase activity"/>
    <property type="evidence" value="ECO:0007669"/>
    <property type="project" value="InterPro"/>
</dbReference>
<name>A0A9D2IUN6_9FIRM</name>
<keyword evidence="3 5" id="KW-1133">Transmembrane helix</keyword>
<keyword evidence="2 5" id="KW-0812">Transmembrane</keyword>
<feature type="transmembrane region" description="Helical" evidence="5">
    <location>
        <begin position="74"/>
        <end position="91"/>
    </location>
</feature>
<evidence type="ECO:0000256" key="3">
    <source>
        <dbReference type="ARBA" id="ARBA00022989"/>
    </source>
</evidence>
<evidence type="ECO:0000256" key="1">
    <source>
        <dbReference type="ARBA" id="ARBA00004141"/>
    </source>
</evidence>
<sequence>MKFIDSPKKRLTWYSRNYFYVTTVAVVLTNILLYALLGGDWEEAYGNASVSWENSFDFGRIWRCFLCSFSHANWQHALLNMLCFLVAGLYLERKTGSLGLLGLVLSLAVFPIKKQLSCASPVRTRTPF</sequence>
<feature type="transmembrane region" description="Helical" evidence="5">
    <location>
        <begin position="18"/>
        <end position="37"/>
    </location>
</feature>
<dbReference type="EMBL" id="DXBS01000034">
    <property type="protein sequence ID" value="HIZ24133.1"/>
    <property type="molecule type" value="Genomic_DNA"/>
</dbReference>
<comment type="subcellular location">
    <subcellularLocation>
        <location evidence="1">Membrane</location>
        <topology evidence="1">Multi-pass membrane protein</topology>
    </subcellularLocation>
</comment>
<evidence type="ECO:0000256" key="2">
    <source>
        <dbReference type="ARBA" id="ARBA00022692"/>
    </source>
</evidence>
<dbReference type="AlphaFoldDB" id="A0A9D2IUN6"/>
<dbReference type="Pfam" id="PF01694">
    <property type="entry name" value="Rhomboid"/>
    <property type="match status" value="1"/>
</dbReference>
<evidence type="ECO:0000313" key="8">
    <source>
        <dbReference type="Proteomes" id="UP000824044"/>
    </source>
</evidence>
<keyword evidence="7" id="KW-0378">Hydrolase</keyword>
<evidence type="ECO:0000313" key="7">
    <source>
        <dbReference type="EMBL" id="HIZ24133.1"/>
    </source>
</evidence>
<reference evidence="7" key="1">
    <citation type="journal article" date="2021" name="PeerJ">
        <title>Extensive microbial diversity within the chicken gut microbiome revealed by metagenomics and culture.</title>
        <authorList>
            <person name="Gilroy R."/>
            <person name="Ravi A."/>
            <person name="Getino M."/>
            <person name="Pursley I."/>
            <person name="Horton D.L."/>
            <person name="Alikhan N.F."/>
            <person name="Baker D."/>
            <person name="Gharbi K."/>
            <person name="Hall N."/>
            <person name="Watson M."/>
            <person name="Adriaenssens E.M."/>
            <person name="Foster-Nyarko E."/>
            <person name="Jarju S."/>
            <person name="Secka A."/>
            <person name="Antonio M."/>
            <person name="Oren A."/>
            <person name="Chaudhuri R.R."/>
            <person name="La Ragione R."/>
            <person name="Hildebrand F."/>
            <person name="Pallen M.J."/>
        </authorList>
    </citation>
    <scope>NUCLEOTIDE SEQUENCE</scope>
    <source>
        <strain evidence="7">CHK33-5263</strain>
    </source>
</reference>
<gene>
    <name evidence="7" type="ORF">H9812_01465</name>
</gene>
<keyword evidence="4 5" id="KW-0472">Membrane</keyword>
<evidence type="ECO:0000256" key="4">
    <source>
        <dbReference type="ARBA" id="ARBA00023136"/>
    </source>
</evidence>
<dbReference type="SUPFAM" id="SSF144091">
    <property type="entry name" value="Rhomboid-like"/>
    <property type="match status" value="1"/>
</dbReference>
<accession>A0A9D2IUN6</accession>
<dbReference type="GO" id="GO:0006508">
    <property type="term" value="P:proteolysis"/>
    <property type="evidence" value="ECO:0007669"/>
    <property type="project" value="UniProtKB-KW"/>
</dbReference>
<reference evidence="7" key="2">
    <citation type="submission" date="2021-04" db="EMBL/GenBank/DDBJ databases">
        <authorList>
            <person name="Gilroy R."/>
        </authorList>
    </citation>
    <scope>NUCLEOTIDE SEQUENCE</scope>
    <source>
        <strain evidence="7">CHK33-5263</strain>
    </source>
</reference>
<dbReference type="InterPro" id="IPR022764">
    <property type="entry name" value="Peptidase_S54_rhomboid_dom"/>
</dbReference>
<organism evidence="7 8">
    <name type="scientific">Candidatus Gallimonas intestinigallinarum</name>
    <dbReference type="NCBI Taxonomy" id="2838604"/>
    <lineage>
        <taxon>Bacteria</taxon>
        <taxon>Bacillati</taxon>
        <taxon>Bacillota</taxon>
        <taxon>Clostridia</taxon>
        <taxon>Candidatus Gallimonas</taxon>
    </lineage>
</organism>
<evidence type="ECO:0000259" key="6">
    <source>
        <dbReference type="Pfam" id="PF01694"/>
    </source>
</evidence>
<dbReference type="Gene3D" id="1.20.1540.10">
    <property type="entry name" value="Rhomboid-like"/>
    <property type="match status" value="1"/>
</dbReference>
<feature type="domain" description="Peptidase S54 rhomboid" evidence="6">
    <location>
        <begin position="60"/>
        <end position="110"/>
    </location>
</feature>